<evidence type="ECO:0000313" key="2">
    <source>
        <dbReference type="Proteomes" id="UP000488956"/>
    </source>
</evidence>
<accession>A0A6G0M4W9</accession>
<sequence length="259" mass="29158">MGLFKHIHELLDTLAGLKGEDVVDRFDNGSRHSDETQNLSAVGSAVSQEAASALKMGFSIFYPTGIARSRLLWSIFDDCKITIPSMRTIILSDQLCKDSVMTEIFKCVPSYGLLKLGETFGEMHSENILGMDVFEIKTLMIMLLQRCSVEATNHLEDEAFTDFSMEPDCFLRLLHVLQTHYFSIVWLMNFVKLMNSTMFHLKWPRKAQQVGTFCSAQIKAVLAIGWIKLTGQRSFDATKHINVSTSTPDASKENGHVDH</sequence>
<comment type="caution">
    <text evidence="1">The sequence shown here is derived from an EMBL/GenBank/DDBJ whole genome shotgun (WGS) entry which is preliminary data.</text>
</comment>
<name>A0A6G0M4W9_9STRA</name>
<proteinExistence type="predicted"/>
<protein>
    <submittedName>
        <fullName evidence="1">Uncharacterized protein</fullName>
    </submittedName>
</protein>
<gene>
    <name evidence="1" type="ORF">PF010_g118</name>
</gene>
<reference evidence="1 2" key="1">
    <citation type="submission" date="2018-09" db="EMBL/GenBank/DDBJ databases">
        <title>Genomic investigation of the strawberry pathogen Phytophthora fragariae indicates pathogenicity is determined by transcriptional variation in three key races.</title>
        <authorList>
            <person name="Adams T.M."/>
            <person name="Armitage A.D."/>
            <person name="Sobczyk M.K."/>
            <person name="Bates H.J."/>
            <person name="Dunwell J.M."/>
            <person name="Nellist C.F."/>
            <person name="Harrison R.J."/>
        </authorList>
    </citation>
    <scope>NUCLEOTIDE SEQUENCE [LARGE SCALE GENOMIC DNA]</scope>
    <source>
        <strain evidence="1 2">ONT-3</strain>
    </source>
</reference>
<dbReference type="Proteomes" id="UP000488956">
    <property type="component" value="Unassembled WGS sequence"/>
</dbReference>
<evidence type="ECO:0000313" key="1">
    <source>
        <dbReference type="EMBL" id="KAE9140678.1"/>
    </source>
</evidence>
<dbReference type="AlphaFoldDB" id="A0A6G0M4W9"/>
<dbReference type="EMBL" id="QXFX01000002">
    <property type="protein sequence ID" value="KAE9140678.1"/>
    <property type="molecule type" value="Genomic_DNA"/>
</dbReference>
<organism evidence="1 2">
    <name type="scientific">Phytophthora fragariae</name>
    <dbReference type="NCBI Taxonomy" id="53985"/>
    <lineage>
        <taxon>Eukaryota</taxon>
        <taxon>Sar</taxon>
        <taxon>Stramenopiles</taxon>
        <taxon>Oomycota</taxon>
        <taxon>Peronosporomycetes</taxon>
        <taxon>Peronosporales</taxon>
        <taxon>Peronosporaceae</taxon>
        <taxon>Phytophthora</taxon>
    </lineage>
</organism>